<evidence type="ECO:0000256" key="6">
    <source>
        <dbReference type="ARBA" id="ARBA00023014"/>
    </source>
</evidence>
<keyword evidence="1 7" id="KW-0813">Transport</keyword>
<dbReference type="Proteomes" id="UP000562027">
    <property type="component" value="Unassembled WGS sequence"/>
</dbReference>
<keyword evidence="2 7" id="KW-0004">4Fe-4S</keyword>
<dbReference type="InterPro" id="IPR000170">
    <property type="entry name" value="High_potential_FeS_prot"/>
</dbReference>
<keyword evidence="3 7" id="KW-0479">Metal-binding</keyword>
<feature type="chain" id="PRO_5032822477" description="High-potential iron-sulfur protein" evidence="8">
    <location>
        <begin position="32"/>
        <end position="106"/>
    </location>
</feature>
<comment type="subunit">
    <text evidence="7">Homodimer.</text>
</comment>
<dbReference type="GO" id="GO:0051539">
    <property type="term" value="F:4 iron, 4 sulfur cluster binding"/>
    <property type="evidence" value="ECO:0007669"/>
    <property type="project" value="UniProtKB-KW"/>
</dbReference>
<sequence length="106" mass="10893">MSSNKSSRRVFLLGVAATGATLATLSSAARAQAKLDDKDPQAQALGYVSDTAKADGKKYPKHANTQTCNNCALFQGKATDAAGGCPLFAGKQVAGKGWCSAWAKKA</sequence>
<dbReference type="EMBL" id="JACHLP010000002">
    <property type="protein sequence ID" value="MBB4842443.1"/>
    <property type="molecule type" value="Genomic_DNA"/>
</dbReference>
<evidence type="ECO:0000256" key="4">
    <source>
        <dbReference type="ARBA" id="ARBA00022982"/>
    </source>
</evidence>
<accession>A0A840L6L5</accession>
<proteinExistence type="inferred from homology"/>
<evidence type="ECO:0000256" key="5">
    <source>
        <dbReference type="ARBA" id="ARBA00023004"/>
    </source>
</evidence>
<dbReference type="Pfam" id="PF01355">
    <property type="entry name" value="HIPIP"/>
    <property type="match status" value="1"/>
</dbReference>
<evidence type="ECO:0000256" key="7">
    <source>
        <dbReference type="RuleBase" id="RU000620"/>
    </source>
</evidence>
<evidence type="ECO:0000259" key="9">
    <source>
        <dbReference type="PROSITE" id="PS51373"/>
    </source>
</evidence>
<dbReference type="GO" id="GO:0009055">
    <property type="term" value="F:electron transfer activity"/>
    <property type="evidence" value="ECO:0007669"/>
    <property type="project" value="InterPro"/>
</dbReference>
<evidence type="ECO:0000313" key="10">
    <source>
        <dbReference type="EMBL" id="MBB4842443.1"/>
    </source>
</evidence>
<evidence type="ECO:0000256" key="1">
    <source>
        <dbReference type="ARBA" id="ARBA00022448"/>
    </source>
</evidence>
<feature type="signal peptide" evidence="8">
    <location>
        <begin position="1"/>
        <end position="31"/>
    </location>
</feature>
<dbReference type="GO" id="GO:0046872">
    <property type="term" value="F:metal ion binding"/>
    <property type="evidence" value="ECO:0007669"/>
    <property type="project" value="UniProtKB-KW"/>
</dbReference>
<dbReference type="InterPro" id="IPR036369">
    <property type="entry name" value="HIPIP_sf"/>
</dbReference>
<keyword evidence="4 7" id="KW-0249">Electron transport</keyword>
<comment type="caution">
    <text evidence="10">The sequence shown here is derived from an EMBL/GenBank/DDBJ whole genome shotgun (WGS) entry which is preliminary data.</text>
</comment>
<evidence type="ECO:0000313" key="11">
    <source>
        <dbReference type="Proteomes" id="UP000562027"/>
    </source>
</evidence>
<comment type="function">
    <text evidence="7">Specific class of high-redox-potential 4Fe-4S ferredoxins. Functions in anaerobic electron transport in most purple and in some other photosynthetic bacteria and in at least one genus (Paracoccus) of halophilic, denitrifying bacteria.</text>
</comment>
<keyword evidence="8" id="KW-0732">Signal</keyword>
<dbReference type="PROSITE" id="PS51373">
    <property type="entry name" value="HIPIP"/>
    <property type="match status" value="1"/>
</dbReference>
<evidence type="ECO:0000256" key="3">
    <source>
        <dbReference type="ARBA" id="ARBA00022723"/>
    </source>
</evidence>
<reference evidence="10 11" key="1">
    <citation type="submission" date="2020-08" db="EMBL/GenBank/DDBJ databases">
        <title>Functional genomics of gut bacteria from endangered species of beetles.</title>
        <authorList>
            <person name="Carlos-Shanley C."/>
        </authorList>
    </citation>
    <scope>NUCLEOTIDE SEQUENCE [LARGE SCALE GENOMIC DNA]</scope>
    <source>
        <strain evidence="10 11">S00239</strain>
    </source>
</reference>
<dbReference type="PROSITE" id="PS51318">
    <property type="entry name" value="TAT"/>
    <property type="match status" value="1"/>
</dbReference>
<keyword evidence="11" id="KW-1185">Reference proteome</keyword>
<dbReference type="InterPro" id="IPR006311">
    <property type="entry name" value="TAT_signal"/>
</dbReference>
<keyword evidence="6 7" id="KW-0411">Iron-sulfur</keyword>
<evidence type="ECO:0000256" key="8">
    <source>
        <dbReference type="SAM" id="SignalP"/>
    </source>
</evidence>
<gene>
    <name evidence="10" type="ORF">HNP55_000958</name>
</gene>
<dbReference type="GO" id="GO:0019646">
    <property type="term" value="P:aerobic electron transport chain"/>
    <property type="evidence" value="ECO:0007669"/>
    <property type="project" value="InterPro"/>
</dbReference>
<organism evidence="10 11">
    <name type="scientific">Roseateles oligotrophus</name>
    <dbReference type="NCBI Taxonomy" id="1769250"/>
    <lineage>
        <taxon>Bacteria</taxon>
        <taxon>Pseudomonadati</taxon>
        <taxon>Pseudomonadota</taxon>
        <taxon>Betaproteobacteria</taxon>
        <taxon>Burkholderiales</taxon>
        <taxon>Sphaerotilaceae</taxon>
        <taxon>Roseateles</taxon>
    </lineage>
</organism>
<name>A0A840L6L5_9BURK</name>
<dbReference type="AlphaFoldDB" id="A0A840L6L5"/>
<dbReference type="RefSeq" id="WP_184296771.1">
    <property type="nucleotide sequence ID" value="NZ_JACHLP010000002.1"/>
</dbReference>
<protein>
    <recommendedName>
        <fullName evidence="7">High-potential iron-sulfur protein</fullName>
        <shortName evidence="7">HiPIP</shortName>
    </recommendedName>
</protein>
<feature type="domain" description="High potential iron-sulfur proteins family profile" evidence="9">
    <location>
        <begin position="29"/>
        <end position="106"/>
    </location>
</feature>
<evidence type="ECO:0000256" key="2">
    <source>
        <dbReference type="ARBA" id="ARBA00022485"/>
    </source>
</evidence>
<keyword evidence="5 7" id="KW-0408">Iron</keyword>
<comment type="similarity">
    <text evidence="7">Belongs to the high-potential iron-sulfur protein (HiPIP) family.</text>
</comment>
<dbReference type="Gene3D" id="4.10.490.10">
    <property type="entry name" value="High potential iron-sulphur protein"/>
    <property type="match status" value="1"/>
</dbReference>
<dbReference type="SUPFAM" id="SSF57652">
    <property type="entry name" value="HIPIP (high potential iron protein)"/>
    <property type="match status" value="1"/>
</dbReference>